<evidence type="ECO:0000256" key="5">
    <source>
        <dbReference type="ARBA" id="ARBA00022989"/>
    </source>
</evidence>
<keyword evidence="3 7" id="KW-1040">Host Golgi apparatus</keyword>
<evidence type="ECO:0000256" key="8">
    <source>
        <dbReference type="SAM" id="Phobius"/>
    </source>
</evidence>
<dbReference type="GO" id="GO:0019031">
    <property type="term" value="C:viral envelope"/>
    <property type="evidence" value="ECO:0007669"/>
    <property type="project" value="UniProtKB-KW"/>
</dbReference>
<dbReference type="PROSITE" id="PS51926">
    <property type="entry name" value="COV_E"/>
    <property type="match status" value="1"/>
</dbReference>
<dbReference type="Gene3D" id="6.10.250.1810">
    <property type="match status" value="1"/>
</dbReference>
<gene>
    <name evidence="7" type="primary">E</name>
</gene>
<dbReference type="CDD" id="cd21536">
    <property type="entry name" value="SARS-CoV-2_E"/>
    <property type="match status" value="1"/>
</dbReference>
<keyword evidence="9" id="KW-0261">Viral envelope protein</keyword>
<keyword evidence="1 7" id="KW-0812">Transmembrane</keyword>
<evidence type="ECO:0000256" key="3">
    <source>
        <dbReference type="ARBA" id="ARBA00022812"/>
    </source>
</evidence>
<dbReference type="GO" id="GO:0016020">
    <property type="term" value="C:membrane"/>
    <property type="evidence" value="ECO:0007669"/>
    <property type="project" value="UniProtKB-UniRule"/>
</dbReference>
<dbReference type="Pfam" id="PF02723">
    <property type="entry name" value="CoV_E"/>
    <property type="match status" value="1"/>
</dbReference>
<evidence type="ECO:0000256" key="2">
    <source>
        <dbReference type="ARBA" id="ARBA00022703"/>
    </source>
</evidence>
<evidence type="ECO:0000313" key="9">
    <source>
        <dbReference type="EMBL" id="AHX37560.1"/>
    </source>
</evidence>
<sequence>MYSFVSEETGTLIVNSVLLFLAFVVFLLVTLAILTALRLCAYCCNIVNVSLVKPTVYVYSRVKNLSSSEGVPDLLV</sequence>
<feature type="topological domain" description="Virion surface" evidence="7">
    <location>
        <begin position="1"/>
        <end position="16"/>
    </location>
</feature>
<reference evidence="9 10" key="1">
    <citation type="journal article" date="2014" name="J. Virol.">
        <title>Identification of diverse alphacoronaviruses and genomic characterization of a novel severe acute respiratory syndrome-like coronavirus from bats in china.</title>
        <authorList>
            <person name="He B."/>
            <person name="Zhang Y."/>
            <person name="Xu L."/>
            <person name="Yang W."/>
            <person name="Yang F."/>
            <person name="Feng Y."/>
            <person name="Xia L."/>
            <person name="Zhou J."/>
            <person name="Zhen W."/>
            <person name="Feng Y."/>
            <person name="Guo H."/>
            <person name="Zhang H."/>
            <person name="Tu C."/>
        </authorList>
    </citation>
    <scope>NUCLEOTIDE SEQUENCE [LARGE SCALE GENOMIC DNA]</scope>
    <source>
        <strain evidence="9">LYRa11</strain>
    </source>
</reference>
<organism evidence="9 10">
    <name type="scientific">Rhinolophus affinis coronavirus</name>
    <dbReference type="NCBI Taxonomy" id="1487703"/>
    <lineage>
        <taxon>Viruses</taxon>
        <taxon>Riboviria</taxon>
        <taxon>Orthornavirae</taxon>
        <taxon>Pisuviricota</taxon>
        <taxon>Pisoniviricetes</taxon>
        <taxon>Nidovirales</taxon>
        <taxon>Cornidovirineae</taxon>
        <taxon>Coronaviridae</taxon>
        <taxon>Orthocoronavirinae</taxon>
        <taxon>Betacoronavirus</taxon>
        <taxon>Sarbecovirus</taxon>
        <taxon>Betacoronavirus pandemicum</taxon>
        <taxon>Severe acute respiratory syndrome coronavirus</taxon>
    </lineage>
</organism>
<feature type="transmembrane region" description="Helical" evidence="8">
    <location>
        <begin position="12"/>
        <end position="37"/>
    </location>
</feature>
<dbReference type="HAMAP" id="MF_04204">
    <property type="entry name" value="BETA_CORONA_E"/>
    <property type="match status" value="1"/>
</dbReference>
<dbReference type="GO" id="GO:0140975">
    <property type="term" value="P:disruption of cellular anatomical structure in another organism"/>
    <property type="evidence" value="ECO:0007669"/>
    <property type="project" value="UniProtKB-UniRule"/>
</dbReference>
<keyword evidence="5 7" id="KW-1133">Transmembrane helix</keyword>
<keyword evidence="2 7" id="KW-0053">Apoptosis</keyword>
<dbReference type="InterPro" id="IPR044377">
    <property type="entry name" value="E_SARS-CoV-2"/>
</dbReference>
<keyword evidence="9" id="KW-0946">Virion</keyword>
<keyword evidence="6 7" id="KW-0472">Membrane</keyword>
<protein>
    <recommendedName>
        <fullName evidence="7">Envelope small membrane protein</fullName>
        <shortName evidence="7">E protein</shortName>
        <shortName evidence="7">sM protein</shortName>
    </recommendedName>
</protein>
<evidence type="ECO:0000256" key="6">
    <source>
        <dbReference type="ARBA" id="ARBA00023136"/>
    </source>
</evidence>
<comment type="function">
    <text evidence="7">Plays a central role in virus morphogenesis and assembly. Acts as a viroporin and self-assembles in host membranes forming pentameric protein-lipid pores that allow ion transport. Also plays a role in the induction of apoptosis.</text>
</comment>
<keyword evidence="4 7" id="KW-1043">Host membrane</keyword>
<evidence type="ECO:0000256" key="4">
    <source>
        <dbReference type="ARBA" id="ARBA00022870"/>
    </source>
</evidence>
<proteinExistence type="inferred from homology"/>
<dbReference type="InterPro" id="IPR003873">
    <property type="entry name" value="E_protein_CoV"/>
</dbReference>
<evidence type="ECO:0000256" key="7">
    <source>
        <dbReference type="HAMAP-Rule" id="MF_04204"/>
    </source>
</evidence>
<comment type="similarity">
    <text evidence="7">Belongs to the betacoronaviruses E protein family.</text>
</comment>
<dbReference type="EMBL" id="KF569996">
    <property type="protein sequence ID" value="AHX37560.1"/>
    <property type="molecule type" value="Genomic_RNA"/>
</dbReference>
<accession>A0A023PSW1</accession>
<comment type="subunit">
    <text evidence="7">Homopentamer. Interacts with membrane protein M in the budding compartment of the host cell, which is located between endoplasmic reticulum and the Golgi complex. Interacts with Nucleoprotein.</text>
</comment>
<dbReference type="GO" id="GO:0044178">
    <property type="term" value="C:host cell Golgi membrane"/>
    <property type="evidence" value="ECO:0007669"/>
    <property type="project" value="UniProtKB-SubCell"/>
</dbReference>
<feature type="topological domain" description="Intravirion" evidence="7">
    <location>
        <begin position="38"/>
        <end position="76"/>
    </location>
</feature>
<comment type="subcellular location">
    <subcellularLocation>
        <location evidence="7">Host Golgi apparatus membrane</location>
        <topology evidence="7">Single-pass type III membrane protein</topology>
    </subcellularLocation>
    <text evidence="7">The cytoplasmic tail functions as a Golgi complex-targeting signal.</text>
</comment>
<dbReference type="InterPro" id="IPR043506">
    <property type="entry name" value="E_protein_bCoV"/>
</dbReference>
<evidence type="ECO:0000256" key="1">
    <source>
        <dbReference type="ARBA" id="ARBA00022692"/>
    </source>
</evidence>
<evidence type="ECO:0000313" key="10">
    <source>
        <dbReference type="Proteomes" id="UP000150494"/>
    </source>
</evidence>
<dbReference type="Proteomes" id="UP000150494">
    <property type="component" value="Segment"/>
</dbReference>
<name>A0A023PSW1_SARS</name>
<dbReference type="GO" id="GO:0046760">
    <property type="term" value="P:viral budding from Golgi membrane"/>
    <property type="evidence" value="ECO:0007669"/>
    <property type="project" value="UniProtKB-UniRule"/>
</dbReference>